<accession>A0A078LWF0</accession>
<feature type="transmembrane region" description="Helical" evidence="1">
    <location>
        <begin position="346"/>
        <end position="367"/>
    </location>
</feature>
<dbReference type="STRING" id="1499686.BN1079_02849"/>
<reference evidence="2 3" key="1">
    <citation type="submission" date="2014-07" db="EMBL/GenBank/DDBJ databases">
        <authorList>
            <person name="Urmite Genomes Urmite Genomes"/>
        </authorList>
    </citation>
    <scope>NUCLEOTIDE SEQUENCE [LARGE SCALE GENOMIC DNA]</scope>
    <source>
        <strain evidence="2 3">20_BN</strain>
    </source>
</reference>
<evidence type="ECO:0000256" key="1">
    <source>
        <dbReference type="SAM" id="Phobius"/>
    </source>
</evidence>
<feature type="transmembrane region" description="Helical" evidence="1">
    <location>
        <begin position="12"/>
        <end position="38"/>
    </location>
</feature>
<feature type="transmembrane region" description="Helical" evidence="1">
    <location>
        <begin position="254"/>
        <end position="277"/>
    </location>
</feature>
<dbReference type="Proteomes" id="UP000053902">
    <property type="component" value="Unassembled WGS sequence"/>
</dbReference>
<dbReference type="eggNOG" id="COG3213">
    <property type="taxonomic scope" value="Bacteria"/>
</dbReference>
<dbReference type="HOGENOM" id="CLU_041785_2_0_6"/>
<feature type="transmembrane region" description="Helical" evidence="1">
    <location>
        <begin position="50"/>
        <end position="68"/>
    </location>
</feature>
<evidence type="ECO:0000313" key="2">
    <source>
        <dbReference type="EMBL" id="CDZ95514.1"/>
    </source>
</evidence>
<feature type="transmembrane region" description="Helical" evidence="1">
    <location>
        <begin position="283"/>
        <end position="302"/>
    </location>
</feature>
<proteinExistence type="predicted"/>
<protein>
    <submittedName>
        <fullName evidence="2">NnrS family protein</fullName>
    </submittedName>
</protein>
<feature type="transmembrane region" description="Helical" evidence="1">
    <location>
        <begin position="323"/>
        <end position="340"/>
    </location>
</feature>
<dbReference type="RefSeq" id="WP_037025392.1">
    <property type="nucleotide sequence ID" value="NZ_CCSF01000001.1"/>
</dbReference>
<dbReference type="OrthoDB" id="6372248at2"/>
<feature type="transmembrane region" description="Helical" evidence="1">
    <location>
        <begin position="99"/>
        <end position="118"/>
    </location>
</feature>
<sequence length="384" mass="41457">MQPRKPRLPFANAWFFPAAALHAALLLPISVLGLLDLIPALPGLATPAGHAREMLFGFALAVIAGYLLGPQPLRLTLALLACWLLARLGSLFWPGSWLASGATLLFAAGLVWKVLPRFIGAAKKWRNQSIAPVVGGFALLSAVTAFGLDHGLVRLLQHEALLLLAALLFFMGGRIIAPALAGHAQNEGRQLNARVQPQLEGAVLILLALALLLAPLPWLLLQRLSGAILITASALTGMRLLRWQPWHCRTRMDLLALVIGYAWLALGLLLLGLNVLVPTLPTTATLHALSVGALGSLTFAVMARTRLVQRFRDPGARRWIHPLALLLSLAALARVVPPLLGWQHTGWMLLAAGCWTLAFLALLVLLWQCRDVGRHGSRHLSAEH</sequence>
<keyword evidence="1" id="KW-0472">Membrane</keyword>
<keyword evidence="1" id="KW-0812">Transmembrane</keyword>
<evidence type="ECO:0000313" key="3">
    <source>
        <dbReference type="Proteomes" id="UP000053902"/>
    </source>
</evidence>
<dbReference type="AlphaFoldDB" id="A0A078LWF0"/>
<organism evidence="2 3">
    <name type="scientific">Pseudomonas saudiphocaensis</name>
    <dbReference type="NCBI Taxonomy" id="1499686"/>
    <lineage>
        <taxon>Bacteria</taxon>
        <taxon>Pseudomonadati</taxon>
        <taxon>Pseudomonadota</taxon>
        <taxon>Gammaproteobacteria</taxon>
        <taxon>Pseudomonadales</taxon>
        <taxon>Pseudomonadaceae</taxon>
        <taxon>Pseudomonas</taxon>
    </lineage>
</organism>
<feature type="transmembrane region" description="Helical" evidence="1">
    <location>
        <begin position="201"/>
        <end position="218"/>
    </location>
</feature>
<feature type="transmembrane region" description="Helical" evidence="1">
    <location>
        <begin position="130"/>
        <end position="148"/>
    </location>
</feature>
<keyword evidence="1" id="KW-1133">Transmembrane helix</keyword>
<dbReference type="EMBL" id="CCSF01000001">
    <property type="protein sequence ID" value="CDZ95514.1"/>
    <property type="molecule type" value="Genomic_DNA"/>
</dbReference>
<dbReference type="Pfam" id="PF05940">
    <property type="entry name" value="NnrS"/>
    <property type="match status" value="1"/>
</dbReference>
<keyword evidence="3" id="KW-1185">Reference proteome</keyword>
<feature type="transmembrane region" description="Helical" evidence="1">
    <location>
        <begin position="160"/>
        <end position="181"/>
    </location>
</feature>
<gene>
    <name evidence="2" type="ORF">BN1079_02849</name>
</gene>
<name>A0A078LWF0_9PSED</name>
<dbReference type="InterPro" id="IPR010266">
    <property type="entry name" value="NnrS"/>
</dbReference>